<sequence>MILARTQECLKEKVEQPYASLNIQDSFPELEDIDLDFVKLLVLACDLKINIRKQAIGSFFEWDRLDQATGGHQHAIGTKIHQNTRNVIAIRKPARLRAILKFNNYCEQLEGKDSLEGDNTAVSRARSFRPNQRQRLSPTWNLQRSTSDPNVLHEQRAVASLTGRVSGSGSSQSDQTIQTLLKSCRDHLISLKSRWSNTLASSPRFDTHVQAALKIRHQDPTNVSVTSPSPDPLTMTWLQPLMQDVGELTFADPVYHTADLINLDDMQTDTGEILFGNMIDAEVDEDDEDEAPPLKIMNC</sequence>
<dbReference type="KEGG" id="lbc:LACBIDRAFT_308182"/>
<dbReference type="HOGENOM" id="CLU_930875_0_0_1"/>
<dbReference type="InParanoid" id="B0DRS7"/>
<dbReference type="Proteomes" id="UP000001194">
    <property type="component" value="Unassembled WGS sequence"/>
</dbReference>
<protein>
    <submittedName>
        <fullName evidence="2">Predicted protein</fullName>
    </submittedName>
</protein>
<dbReference type="AlphaFoldDB" id="B0DRS7"/>
<organism evidence="3">
    <name type="scientific">Laccaria bicolor (strain S238N-H82 / ATCC MYA-4686)</name>
    <name type="common">Bicoloured deceiver</name>
    <name type="synonym">Laccaria laccata var. bicolor</name>
    <dbReference type="NCBI Taxonomy" id="486041"/>
    <lineage>
        <taxon>Eukaryota</taxon>
        <taxon>Fungi</taxon>
        <taxon>Dikarya</taxon>
        <taxon>Basidiomycota</taxon>
        <taxon>Agaricomycotina</taxon>
        <taxon>Agaricomycetes</taxon>
        <taxon>Agaricomycetidae</taxon>
        <taxon>Agaricales</taxon>
        <taxon>Agaricineae</taxon>
        <taxon>Hydnangiaceae</taxon>
        <taxon>Laccaria</taxon>
    </lineage>
</organism>
<dbReference type="EMBL" id="DS547129">
    <property type="protein sequence ID" value="EDR02582.1"/>
    <property type="molecule type" value="Genomic_DNA"/>
</dbReference>
<evidence type="ECO:0000256" key="1">
    <source>
        <dbReference type="SAM" id="MobiDB-lite"/>
    </source>
</evidence>
<dbReference type="RefSeq" id="XP_001886626.1">
    <property type="nucleotide sequence ID" value="XM_001886591.1"/>
</dbReference>
<dbReference type="GeneID" id="6082333"/>
<feature type="compositionally biased region" description="Polar residues" evidence="1">
    <location>
        <begin position="129"/>
        <end position="149"/>
    </location>
</feature>
<feature type="region of interest" description="Disordered" evidence="1">
    <location>
        <begin position="124"/>
        <end position="149"/>
    </location>
</feature>
<reference evidence="2 3" key="1">
    <citation type="journal article" date="2008" name="Nature">
        <title>The genome of Laccaria bicolor provides insights into mycorrhizal symbiosis.</title>
        <authorList>
            <person name="Martin F."/>
            <person name="Aerts A."/>
            <person name="Ahren D."/>
            <person name="Brun A."/>
            <person name="Danchin E.G.J."/>
            <person name="Duchaussoy F."/>
            <person name="Gibon J."/>
            <person name="Kohler A."/>
            <person name="Lindquist E."/>
            <person name="Pereda V."/>
            <person name="Salamov A."/>
            <person name="Shapiro H.J."/>
            <person name="Wuyts J."/>
            <person name="Blaudez D."/>
            <person name="Buee M."/>
            <person name="Brokstein P."/>
            <person name="Canbaeck B."/>
            <person name="Cohen D."/>
            <person name="Courty P.E."/>
            <person name="Coutinho P.M."/>
            <person name="Delaruelle C."/>
            <person name="Detter J.C."/>
            <person name="Deveau A."/>
            <person name="DiFazio S."/>
            <person name="Duplessis S."/>
            <person name="Fraissinet-Tachet L."/>
            <person name="Lucic E."/>
            <person name="Frey-Klett P."/>
            <person name="Fourrey C."/>
            <person name="Feussner I."/>
            <person name="Gay G."/>
            <person name="Grimwood J."/>
            <person name="Hoegger P.J."/>
            <person name="Jain P."/>
            <person name="Kilaru S."/>
            <person name="Labbe J."/>
            <person name="Lin Y.C."/>
            <person name="Legue V."/>
            <person name="Le Tacon F."/>
            <person name="Marmeisse R."/>
            <person name="Melayah D."/>
            <person name="Montanini B."/>
            <person name="Muratet M."/>
            <person name="Nehls U."/>
            <person name="Niculita-Hirzel H."/>
            <person name="Oudot-Le Secq M.P."/>
            <person name="Peter M."/>
            <person name="Quesneville H."/>
            <person name="Rajashekar B."/>
            <person name="Reich M."/>
            <person name="Rouhier N."/>
            <person name="Schmutz J."/>
            <person name="Yin T."/>
            <person name="Chalot M."/>
            <person name="Henrissat B."/>
            <person name="Kuees U."/>
            <person name="Lucas S."/>
            <person name="Van de Peer Y."/>
            <person name="Podila G.K."/>
            <person name="Polle A."/>
            <person name="Pukkila P.J."/>
            <person name="Richardson P.M."/>
            <person name="Rouze P."/>
            <person name="Sanders I.R."/>
            <person name="Stajich J.E."/>
            <person name="Tunlid A."/>
            <person name="Tuskan G."/>
            <person name="Grigoriev I.V."/>
        </authorList>
    </citation>
    <scope>NUCLEOTIDE SEQUENCE [LARGE SCALE GENOMIC DNA]</scope>
    <source>
        <strain evidence="3">S238N-H82 / ATCC MYA-4686</strain>
    </source>
</reference>
<accession>B0DRS7</accession>
<keyword evidence="3" id="KW-1185">Reference proteome</keyword>
<proteinExistence type="predicted"/>
<dbReference type="OrthoDB" id="3364670at2759"/>
<evidence type="ECO:0000313" key="2">
    <source>
        <dbReference type="EMBL" id="EDR02582.1"/>
    </source>
</evidence>
<dbReference type="STRING" id="486041.B0DRS7"/>
<evidence type="ECO:0000313" key="3">
    <source>
        <dbReference type="Proteomes" id="UP000001194"/>
    </source>
</evidence>
<name>B0DRS7_LACBS</name>
<gene>
    <name evidence="2" type="ORF">LACBIDRAFT_308182</name>
</gene>